<sequence length="87" mass="9215">MYDGLMRGQPFAFTGRHHTVRPTSFAPPPPPVQQPRVPVWVVGGYLVDAAGAGLADQPSVDRAARYDGVLPQPGAPWRGGAARRPSG</sequence>
<dbReference type="EMBL" id="BSUZ01000001">
    <property type="protein sequence ID" value="GMA85794.1"/>
    <property type="molecule type" value="Genomic_DNA"/>
</dbReference>
<evidence type="ECO:0000313" key="2">
    <source>
        <dbReference type="EMBL" id="GMA85794.1"/>
    </source>
</evidence>
<gene>
    <name evidence="2" type="ORF">GCM10025868_10440</name>
</gene>
<protein>
    <submittedName>
        <fullName evidence="2">Uncharacterized protein</fullName>
    </submittedName>
</protein>
<comment type="caution">
    <text evidence="2">The sequence shown here is derived from an EMBL/GenBank/DDBJ whole genome shotgun (WGS) entry which is preliminary data.</text>
</comment>
<name>A0ABQ6JEE7_9ACTN</name>
<evidence type="ECO:0000313" key="3">
    <source>
        <dbReference type="Proteomes" id="UP001157017"/>
    </source>
</evidence>
<evidence type="ECO:0000256" key="1">
    <source>
        <dbReference type="SAM" id="MobiDB-lite"/>
    </source>
</evidence>
<reference evidence="3" key="1">
    <citation type="journal article" date="2019" name="Int. J. Syst. Evol. Microbiol.">
        <title>The Global Catalogue of Microorganisms (GCM) 10K type strain sequencing project: providing services to taxonomists for standard genome sequencing and annotation.</title>
        <authorList>
            <consortium name="The Broad Institute Genomics Platform"/>
            <consortium name="The Broad Institute Genome Sequencing Center for Infectious Disease"/>
            <person name="Wu L."/>
            <person name="Ma J."/>
        </authorList>
    </citation>
    <scope>NUCLEOTIDE SEQUENCE [LARGE SCALE GENOMIC DNA]</scope>
    <source>
        <strain evidence="3">NBRC 108730</strain>
    </source>
</reference>
<dbReference type="Proteomes" id="UP001157017">
    <property type="component" value="Unassembled WGS sequence"/>
</dbReference>
<keyword evidence="3" id="KW-1185">Reference proteome</keyword>
<dbReference type="Gene3D" id="3.20.20.30">
    <property type="entry name" value="Luciferase-like domain"/>
    <property type="match status" value="1"/>
</dbReference>
<dbReference type="SUPFAM" id="SSF51679">
    <property type="entry name" value="Bacterial luciferase-like"/>
    <property type="match status" value="1"/>
</dbReference>
<dbReference type="InterPro" id="IPR036661">
    <property type="entry name" value="Luciferase-like_sf"/>
</dbReference>
<organism evidence="2 3">
    <name type="scientific">Angustibacter aerolatus</name>
    <dbReference type="NCBI Taxonomy" id="1162965"/>
    <lineage>
        <taxon>Bacteria</taxon>
        <taxon>Bacillati</taxon>
        <taxon>Actinomycetota</taxon>
        <taxon>Actinomycetes</taxon>
        <taxon>Kineosporiales</taxon>
        <taxon>Kineosporiaceae</taxon>
    </lineage>
</organism>
<feature type="region of interest" description="Disordered" evidence="1">
    <location>
        <begin position="66"/>
        <end position="87"/>
    </location>
</feature>
<accession>A0ABQ6JEE7</accession>
<proteinExistence type="predicted"/>